<evidence type="ECO:0000259" key="10">
    <source>
        <dbReference type="SMART" id="SM00477"/>
    </source>
</evidence>
<feature type="active site" description="Proton acceptor" evidence="7">
    <location>
        <position position="383"/>
    </location>
</feature>
<feature type="signal peptide" evidence="9">
    <location>
        <begin position="1"/>
        <end position="18"/>
    </location>
</feature>
<sequence>MYRIKYFCILLFATFCNSQYSQGPIQYGQSVFPQNIQPFGSYLNHASSSPSLNYQATNPNSYGLNTRLSTSSLNNPFSLSSSQRIQPIQQMMPNRNIQNPQFSSSFNNKNQMPSNTLFNNRDYSYQTHGTIQDNTRRTSIISSAGTKSQAPNAVLYQIVPLLQTPANNMLITNMNINNKNGQHSGCSLNFGPLRKNEPIFLNNGFDVLTPNQDNSLLVPEGFIVRADCGHGNRFVRTTRQQFILTCRRGWFYYTLTEHFRETSALGCERIPNSPNRPIVVRRTTSNCGQNTAIYQTGLYVQNNQEQRFIALYISCFHNAHSSVLYVQSFFWGLEVRPAGGLFRYPIINGWFDGNEDDIRITSNNFQTNSIRNLYSTRDFDRGHLSPYADYEFDLLRKATNLYFNMVPMTSNFNSGRWSSLENMVRFNVRQMHSNARILTGGLNVYTNNFLNNNPFAVKIPDLAFKVVNVNQDTTVYFMFVDQPVPAIIQRILQILNTQMCNPNFINNQNFLNRHQVTVPIFRACFERFFEFTWPEGF</sequence>
<dbReference type="PANTHER" id="PTHR13966:SF19">
    <property type="entry name" value="NUCLEASE EXOG, MITOCHONDRIAL"/>
    <property type="match status" value="1"/>
</dbReference>
<dbReference type="GO" id="GO:0004521">
    <property type="term" value="F:RNA endonuclease activity"/>
    <property type="evidence" value="ECO:0007669"/>
    <property type="project" value="TreeGrafter"/>
</dbReference>
<dbReference type="GO" id="GO:0046872">
    <property type="term" value="F:metal ion binding"/>
    <property type="evidence" value="ECO:0007669"/>
    <property type="project" value="UniProtKB-KW"/>
</dbReference>
<dbReference type="InterPro" id="IPR018524">
    <property type="entry name" value="DNA/RNA_endonuclease_AS"/>
</dbReference>
<dbReference type="GO" id="GO:0005743">
    <property type="term" value="C:mitochondrial inner membrane"/>
    <property type="evidence" value="ECO:0007669"/>
    <property type="project" value="TreeGrafter"/>
</dbReference>
<dbReference type="Gene3D" id="3.40.570.10">
    <property type="entry name" value="Extracellular Endonuclease, subunit A"/>
    <property type="match status" value="1"/>
</dbReference>
<dbReference type="PROSITE" id="PS01070">
    <property type="entry name" value="NUCLEASE_NON_SPEC"/>
    <property type="match status" value="1"/>
</dbReference>
<dbReference type="InterPro" id="IPR001604">
    <property type="entry name" value="Endo_G_ENPP1-like_dom"/>
</dbReference>
<dbReference type="GO" id="GO:0005634">
    <property type="term" value="C:nucleus"/>
    <property type="evidence" value="ECO:0007669"/>
    <property type="project" value="TreeGrafter"/>
</dbReference>
<feature type="domain" description="DNA/RNA non-specific endonuclease/pyrophosphatase/phosphodiesterase" evidence="11">
    <location>
        <begin position="308"/>
        <end position="498"/>
    </location>
</feature>
<accession>A0A9N9RSB4</accession>
<keyword evidence="9" id="KW-0732">Signal</keyword>
<dbReference type="GO" id="GO:0006309">
    <property type="term" value="P:apoptotic DNA fragmentation"/>
    <property type="evidence" value="ECO:0007669"/>
    <property type="project" value="TreeGrafter"/>
</dbReference>
<keyword evidence="3" id="KW-0540">Nuclease</keyword>
<evidence type="ECO:0000313" key="13">
    <source>
        <dbReference type="Proteomes" id="UP001153620"/>
    </source>
</evidence>
<evidence type="ECO:0008006" key="14">
    <source>
        <dbReference type="Google" id="ProtNLM"/>
    </source>
</evidence>
<reference evidence="12" key="1">
    <citation type="submission" date="2022-01" db="EMBL/GenBank/DDBJ databases">
        <authorList>
            <person name="King R."/>
        </authorList>
    </citation>
    <scope>NUCLEOTIDE SEQUENCE</scope>
</reference>
<evidence type="ECO:0000313" key="12">
    <source>
        <dbReference type="EMBL" id="CAG9802515.1"/>
    </source>
</evidence>
<dbReference type="AlphaFoldDB" id="A0A9N9RSB4"/>
<dbReference type="InterPro" id="IPR020821">
    <property type="entry name" value="ENPP1-3/EXOG-like_nuc-like"/>
</dbReference>
<dbReference type="Pfam" id="PF01223">
    <property type="entry name" value="Endonuclease_NS"/>
    <property type="match status" value="1"/>
</dbReference>
<evidence type="ECO:0000256" key="2">
    <source>
        <dbReference type="ARBA" id="ARBA00010052"/>
    </source>
</evidence>
<gene>
    <name evidence="12" type="ORF">CHIRRI_LOCUS5422</name>
</gene>
<evidence type="ECO:0000256" key="7">
    <source>
        <dbReference type="PIRSR" id="PIRSR640255-1"/>
    </source>
</evidence>
<dbReference type="EMBL" id="OU895878">
    <property type="protein sequence ID" value="CAG9802515.1"/>
    <property type="molecule type" value="Genomic_DNA"/>
</dbReference>
<comment type="cofactor">
    <cofactor evidence="1">
        <name>Mg(2+)</name>
        <dbReference type="ChEBI" id="CHEBI:18420"/>
    </cofactor>
</comment>
<name>A0A9N9RSB4_9DIPT</name>
<keyword evidence="6" id="KW-0460">Magnesium</keyword>
<dbReference type="InterPro" id="IPR040255">
    <property type="entry name" value="Non-specific_endonuclease"/>
</dbReference>
<evidence type="ECO:0000256" key="6">
    <source>
        <dbReference type="ARBA" id="ARBA00022842"/>
    </source>
</evidence>
<keyword evidence="5" id="KW-0255">Endonuclease</keyword>
<proteinExistence type="inferred from homology"/>
<evidence type="ECO:0000256" key="1">
    <source>
        <dbReference type="ARBA" id="ARBA00001946"/>
    </source>
</evidence>
<feature type="binding site" evidence="8">
    <location>
        <position position="413"/>
    </location>
    <ligand>
        <name>Mg(2+)</name>
        <dbReference type="ChEBI" id="CHEBI:18420"/>
        <note>catalytic</note>
    </ligand>
</feature>
<evidence type="ECO:0000259" key="11">
    <source>
        <dbReference type="SMART" id="SM00892"/>
    </source>
</evidence>
<organism evidence="12 13">
    <name type="scientific">Chironomus riparius</name>
    <dbReference type="NCBI Taxonomy" id="315576"/>
    <lineage>
        <taxon>Eukaryota</taxon>
        <taxon>Metazoa</taxon>
        <taxon>Ecdysozoa</taxon>
        <taxon>Arthropoda</taxon>
        <taxon>Hexapoda</taxon>
        <taxon>Insecta</taxon>
        <taxon>Pterygota</taxon>
        <taxon>Neoptera</taxon>
        <taxon>Endopterygota</taxon>
        <taxon>Diptera</taxon>
        <taxon>Nematocera</taxon>
        <taxon>Chironomoidea</taxon>
        <taxon>Chironomidae</taxon>
        <taxon>Chironominae</taxon>
        <taxon>Chironomus</taxon>
    </lineage>
</organism>
<feature type="chain" id="PRO_5040301887" description="DNA/RNA non-specific endonuclease domain-containing protein" evidence="9">
    <location>
        <begin position="19"/>
        <end position="537"/>
    </location>
</feature>
<dbReference type="SMART" id="SM00892">
    <property type="entry name" value="Endonuclease_NS"/>
    <property type="match status" value="1"/>
</dbReference>
<dbReference type="InterPro" id="IPR044929">
    <property type="entry name" value="DNA/RNA_non-sp_Endonuclease_sf"/>
</dbReference>
<dbReference type="GO" id="GO:0003676">
    <property type="term" value="F:nucleic acid binding"/>
    <property type="evidence" value="ECO:0007669"/>
    <property type="project" value="InterPro"/>
</dbReference>
<dbReference type="OrthoDB" id="8194122at2759"/>
<comment type="similarity">
    <text evidence="2">Belongs to the DNA/RNA non-specific endonuclease family.</text>
</comment>
<dbReference type="Proteomes" id="UP001153620">
    <property type="component" value="Chromosome 2"/>
</dbReference>
<dbReference type="InterPro" id="IPR044925">
    <property type="entry name" value="His-Me_finger_sf"/>
</dbReference>
<dbReference type="SMART" id="SM00477">
    <property type="entry name" value="NUC"/>
    <property type="match status" value="1"/>
</dbReference>
<reference evidence="12" key="2">
    <citation type="submission" date="2022-10" db="EMBL/GenBank/DDBJ databases">
        <authorList>
            <consortium name="ENA_rothamsted_submissions"/>
            <consortium name="culmorum"/>
            <person name="King R."/>
        </authorList>
    </citation>
    <scope>NUCLEOTIDE SEQUENCE</scope>
</reference>
<dbReference type="GO" id="GO:0000014">
    <property type="term" value="F:single-stranded DNA endodeoxyribonuclease activity"/>
    <property type="evidence" value="ECO:0007669"/>
    <property type="project" value="TreeGrafter"/>
</dbReference>
<protein>
    <recommendedName>
        <fullName evidence="14">DNA/RNA non-specific endonuclease domain-containing protein</fullName>
    </recommendedName>
</protein>
<evidence type="ECO:0000256" key="4">
    <source>
        <dbReference type="ARBA" id="ARBA00022723"/>
    </source>
</evidence>
<evidence type="ECO:0000256" key="3">
    <source>
        <dbReference type="ARBA" id="ARBA00022722"/>
    </source>
</evidence>
<dbReference type="PANTHER" id="PTHR13966">
    <property type="entry name" value="ENDONUCLEASE RELATED"/>
    <property type="match status" value="1"/>
</dbReference>
<evidence type="ECO:0000256" key="8">
    <source>
        <dbReference type="PIRSR" id="PIRSR640255-2"/>
    </source>
</evidence>
<evidence type="ECO:0000256" key="5">
    <source>
        <dbReference type="ARBA" id="ARBA00022759"/>
    </source>
</evidence>
<keyword evidence="5" id="KW-0378">Hydrolase</keyword>
<feature type="domain" description="ENPP1-3/EXOG-like endonuclease/phosphodiesterase" evidence="10">
    <location>
        <begin position="317"/>
        <end position="502"/>
    </location>
</feature>
<evidence type="ECO:0000256" key="9">
    <source>
        <dbReference type="SAM" id="SignalP"/>
    </source>
</evidence>
<keyword evidence="13" id="KW-1185">Reference proteome</keyword>
<dbReference type="SUPFAM" id="SSF54060">
    <property type="entry name" value="His-Me finger endonucleases"/>
    <property type="match status" value="1"/>
</dbReference>
<keyword evidence="4 8" id="KW-0479">Metal-binding</keyword>